<protein>
    <submittedName>
        <fullName evidence="1">Uncharacterized protein</fullName>
    </submittedName>
</protein>
<organism evidence="1 2">
    <name type="scientific">Eumeta variegata</name>
    <name type="common">Bagworm moth</name>
    <name type="synonym">Eumeta japonica</name>
    <dbReference type="NCBI Taxonomy" id="151549"/>
    <lineage>
        <taxon>Eukaryota</taxon>
        <taxon>Metazoa</taxon>
        <taxon>Ecdysozoa</taxon>
        <taxon>Arthropoda</taxon>
        <taxon>Hexapoda</taxon>
        <taxon>Insecta</taxon>
        <taxon>Pterygota</taxon>
        <taxon>Neoptera</taxon>
        <taxon>Endopterygota</taxon>
        <taxon>Lepidoptera</taxon>
        <taxon>Glossata</taxon>
        <taxon>Ditrysia</taxon>
        <taxon>Tineoidea</taxon>
        <taxon>Psychidae</taxon>
        <taxon>Oiketicinae</taxon>
        <taxon>Eumeta</taxon>
    </lineage>
</organism>
<dbReference type="Proteomes" id="UP000299102">
    <property type="component" value="Unassembled WGS sequence"/>
</dbReference>
<name>A0A4C1ZZW1_EUMVA</name>
<dbReference type="EMBL" id="BGZK01002245">
    <property type="protein sequence ID" value="GBP92167.1"/>
    <property type="molecule type" value="Genomic_DNA"/>
</dbReference>
<keyword evidence="2" id="KW-1185">Reference proteome</keyword>
<gene>
    <name evidence="1" type="ORF">EVAR_35356_1</name>
</gene>
<accession>A0A4C1ZZW1</accession>
<proteinExistence type="predicted"/>
<evidence type="ECO:0000313" key="1">
    <source>
        <dbReference type="EMBL" id="GBP92167.1"/>
    </source>
</evidence>
<reference evidence="1 2" key="1">
    <citation type="journal article" date="2019" name="Commun. Biol.">
        <title>The bagworm genome reveals a unique fibroin gene that provides high tensile strength.</title>
        <authorList>
            <person name="Kono N."/>
            <person name="Nakamura H."/>
            <person name="Ohtoshi R."/>
            <person name="Tomita M."/>
            <person name="Numata K."/>
            <person name="Arakawa K."/>
        </authorList>
    </citation>
    <scope>NUCLEOTIDE SEQUENCE [LARGE SCALE GENOMIC DNA]</scope>
</reference>
<dbReference type="AlphaFoldDB" id="A0A4C1ZZW1"/>
<evidence type="ECO:0000313" key="2">
    <source>
        <dbReference type="Proteomes" id="UP000299102"/>
    </source>
</evidence>
<sequence length="84" mass="9349">MVTQHSVPMMLKDAAYLVGCPNLTVGHMPGYYDHTQYNIVVLLFTEADGRPSQNLSLEIDTAALEFCKPVTNSRLAWCFIAKNS</sequence>
<comment type="caution">
    <text evidence="1">The sequence shown here is derived from an EMBL/GenBank/DDBJ whole genome shotgun (WGS) entry which is preliminary data.</text>
</comment>